<dbReference type="EMBL" id="ML996581">
    <property type="protein sequence ID" value="KAF2754082.1"/>
    <property type="molecule type" value="Genomic_DNA"/>
</dbReference>
<accession>A0A6A6VU28</accession>
<reference evidence="1" key="1">
    <citation type="journal article" date="2020" name="Stud. Mycol.">
        <title>101 Dothideomycetes genomes: a test case for predicting lifestyles and emergence of pathogens.</title>
        <authorList>
            <person name="Haridas S."/>
            <person name="Albert R."/>
            <person name="Binder M."/>
            <person name="Bloem J."/>
            <person name="Labutti K."/>
            <person name="Salamov A."/>
            <person name="Andreopoulos B."/>
            <person name="Baker S."/>
            <person name="Barry K."/>
            <person name="Bills G."/>
            <person name="Bluhm B."/>
            <person name="Cannon C."/>
            <person name="Castanera R."/>
            <person name="Culley D."/>
            <person name="Daum C."/>
            <person name="Ezra D."/>
            <person name="Gonzalez J."/>
            <person name="Henrissat B."/>
            <person name="Kuo A."/>
            <person name="Liang C."/>
            <person name="Lipzen A."/>
            <person name="Lutzoni F."/>
            <person name="Magnuson J."/>
            <person name="Mondo S."/>
            <person name="Nolan M."/>
            <person name="Ohm R."/>
            <person name="Pangilinan J."/>
            <person name="Park H.-J."/>
            <person name="Ramirez L."/>
            <person name="Alfaro M."/>
            <person name="Sun H."/>
            <person name="Tritt A."/>
            <person name="Yoshinaga Y."/>
            <person name="Zwiers L.-H."/>
            <person name="Turgeon B."/>
            <person name="Goodwin S."/>
            <person name="Spatafora J."/>
            <person name="Crous P."/>
            <person name="Grigoriev I."/>
        </authorList>
    </citation>
    <scope>NUCLEOTIDE SEQUENCE</scope>
    <source>
        <strain evidence="1">CBS 121739</strain>
    </source>
</reference>
<dbReference type="SUPFAM" id="SSF50985">
    <property type="entry name" value="RCC1/BLIP-II"/>
    <property type="match status" value="1"/>
</dbReference>
<sequence>MYSICIYESKRQGGRTTKRPKLDAYYAQFVGFAQIAVEGMHALALAHDRRNTEWEGSLTDAAFESNSKNAPINLLESTPTAIFSEFFSDNVVFTQVAARDSTAFAITNNQQVYECRTFRDNECKTGFIASHGLVNNNGKIFAQGQGSKVGRVDV</sequence>
<dbReference type="OrthoDB" id="61110at2759"/>
<protein>
    <submittedName>
        <fullName evidence="1">Uncharacterized protein</fullName>
    </submittedName>
</protein>
<evidence type="ECO:0000313" key="1">
    <source>
        <dbReference type="EMBL" id="KAF2754082.1"/>
    </source>
</evidence>
<dbReference type="RefSeq" id="XP_033596533.1">
    <property type="nucleotide sequence ID" value="XM_033745779.1"/>
</dbReference>
<keyword evidence="2" id="KW-1185">Reference proteome</keyword>
<proteinExistence type="predicted"/>
<evidence type="ECO:0000313" key="2">
    <source>
        <dbReference type="Proteomes" id="UP000799437"/>
    </source>
</evidence>
<dbReference type="Gene3D" id="2.130.10.30">
    <property type="entry name" value="Regulator of chromosome condensation 1/beta-lactamase-inhibitor protein II"/>
    <property type="match status" value="1"/>
</dbReference>
<gene>
    <name evidence="1" type="ORF">EJ05DRAFT_489347</name>
</gene>
<dbReference type="AlphaFoldDB" id="A0A6A6VU28"/>
<name>A0A6A6VU28_9PEZI</name>
<dbReference type="InterPro" id="IPR009091">
    <property type="entry name" value="RCC1/BLIP-II"/>
</dbReference>
<dbReference type="GeneID" id="54486833"/>
<dbReference type="Proteomes" id="UP000799437">
    <property type="component" value="Unassembled WGS sequence"/>
</dbReference>
<organism evidence="1 2">
    <name type="scientific">Pseudovirgaria hyperparasitica</name>
    <dbReference type="NCBI Taxonomy" id="470096"/>
    <lineage>
        <taxon>Eukaryota</taxon>
        <taxon>Fungi</taxon>
        <taxon>Dikarya</taxon>
        <taxon>Ascomycota</taxon>
        <taxon>Pezizomycotina</taxon>
        <taxon>Dothideomycetes</taxon>
        <taxon>Dothideomycetes incertae sedis</taxon>
        <taxon>Acrospermales</taxon>
        <taxon>Acrospermaceae</taxon>
        <taxon>Pseudovirgaria</taxon>
    </lineage>
</organism>